<accession>A0A6S6PA34</accession>
<dbReference type="Proteomes" id="UP000515734">
    <property type="component" value="Chromosome"/>
</dbReference>
<evidence type="ECO:0000313" key="1">
    <source>
        <dbReference type="EMBL" id="BCI54836.1"/>
    </source>
</evidence>
<dbReference type="EMBL" id="AP023287">
    <property type="protein sequence ID" value="BCI54836.1"/>
    <property type="molecule type" value="Genomic_DNA"/>
</dbReference>
<name>A0A6S6PA34_9MYCO</name>
<protein>
    <submittedName>
        <fullName evidence="1">Uncharacterized protein</fullName>
    </submittedName>
</protein>
<sequence length="95" mass="10002">MRESANDGGVFGRKLGYNVLDPGQHPFDADVDRAQNADRDQEAAQVIVGSVRGKIAEGVVADFTRSAGHVAKELRAGTGLLSQQATRAPSVGGRR</sequence>
<evidence type="ECO:0000313" key="2">
    <source>
        <dbReference type="Proteomes" id="UP000515734"/>
    </source>
</evidence>
<gene>
    <name evidence="1" type="ORF">NIIDNTM18_41140</name>
</gene>
<proteinExistence type="predicted"/>
<organism evidence="1 2">
    <name type="scientific">Mycolicibacterium litorale</name>
    <dbReference type="NCBI Taxonomy" id="758802"/>
    <lineage>
        <taxon>Bacteria</taxon>
        <taxon>Bacillati</taxon>
        <taxon>Actinomycetota</taxon>
        <taxon>Actinomycetes</taxon>
        <taxon>Mycobacteriales</taxon>
        <taxon>Mycobacteriaceae</taxon>
        <taxon>Mycolicibacterium</taxon>
    </lineage>
</organism>
<reference evidence="1 2" key="1">
    <citation type="submission" date="2020-07" db="EMBL/GenBank/DDBJ databases">
        <title>Complete genome sequence of Mycolicibacterium litorale like strain isolated from cardiac implantable electronic device infection.</title>
        <authorList>
            <person name="Fukano H."/>
            <person name="Miyama H."/>
            <person name="Hoshino Y."/>
        </authorList>
    </citation>
    <scope>NUCLEOTIDE SEQUENCE [LARGE SCALE GENOMIC DNA]</scope>
    <source>
        <strain evidence="1 2">NIIDNTM18</strain>
    </source>
</reference>
<dbReference type="AlphaFoldDB" id="A0A6S6PA34"/>